<gene>
    <name evidence="2" type="ORF">GCM10022262_23150</name>
</gene>
<feature type="region of interest" description="Disordered" evidence="1">
    <location>
        <begin position="1"/>
        <end position="48"/>
    </location>
</feature>
<dbReference type="Gene3D" id="3.90.930.1">
    <property type="match status" value="1"/>
</dbReference>
<evidence type="ECO:0008006" key="4">
    <source>
        <dbReference type="Google" id="ProtNLM"/>
    </source>
</evidence>
<dbReference type="PANTHER" id="PTHR33706:SF1">
    <property type="entry name" value="TPR REPEAT PROTEIN"/>
    <property type="match status" value="1"/>
</dbReference>
<evidence type="ECO:0000313" key="3">
    <source>
        <dbReference type="Proteomes" id="UP001499841"/>
    </source>
</evidence>
<reference evidence="3" key="1">
    <citation type="journal article" date="2019" name="Int. J. Syst. Evol. Microbiol.">
        <title>The Global Catalogue of Microorganisms (GCM) 10K type strain sequencing project: providing services to taxonomists for standard genome sequencing and annotation.</title>
        <authorList>
            <consortium name="The Broad Institute Genomics Platform"/>
            <consortium name="The Broad Institute Genome Sequencing Center for Infectious Disease"/>
            <person name="Wu L."/>
            <person name="Ma J."/>
        </authorList>
    </citation>
    <scope>NUCLEOTIDE SEQUENCE [LARGE SCALE GENOMIC DNA]</scope>
    <source>
        <strain evidence="3">JCM 17459</strain>
    </source>
</reference>
<feature type="compositionally biased region" description="Basic and acidic residues" evidence="1">
    <location>
        <begin position="29"/>
        <end position="41"/>
    </location>
</feature>
<evidence type="ECO:0000313" key="2">
    <source>
        <dbReference type="EMBL" id="GAA4287955.1"/>
    </source>
</evidence>
<sequence>MSTAENGSGGAAPGHTAGPPESPNAVDGQGRKVGDWTEPDPHGGVMVGEYVDGERHGAWRHLAADGRLRSEGGYAAGALDGPWVWYRASGALMQRGGFSRGEKHGRWERWNPQGALIDSGEFDNGRKVGEWTVYNPDGSVRRTTNHRPSGG</sequence>
<protein>
    <recommendedName>
        <fullName evidence="4">Toxin-antitoxin system YwqK family antitoxin</fullName>
    </recommendedName>
</protein>
<proteinExistence type="predicted"/>
<name>A0ABP8EVE2_9MICO</name>
<accession>A0ABP8EVE2</accession>
<evidence type="ECO:0000256" key="1">
    <source>
        <dbReference type="SAM" id="MobiDB-lite"/>
    </source>
</evidence>
<dbReference type="EMBL" id="BAABBA010000010">
    <property type="protein sequence ID" value="GAA4287955.1"/>
    <property type="molecule type" value="Genomic_DNA"/>
</dbReference>
<keyword evidence="3" id="KW-1185">Reference proteome</keyword>
<dbReference type="SUPFAM" id="SSF82185">
    <property type="entry name" value="Histone H3 K4-specific methyltransferase SET7/9 N-terminal domain"/>
    <property type="match status" value="1"/>
</dbReference>
<organism evidence="2 3">
    <name type="scientific">Georgenia daeguensis</name>
    <dbReference type="NCBI Taxonomy" id="908355"/>
    <lineage>
        <taxon>Bacteria</taxon>
        <taxon>Bacillati</taxon>
        <taxon>Actinomycetota</taxon>
        <taxon>Actinomycetes</taxon>
        <taxon>Micrococcales</taxon>
        <taxon>Bogoriellaceae</taxon>
        <taxon>Georgenia</taxon>
    </lineage>
</organism>
<comment type="caution">
    <text evidence="2">The sequence shown here is derived from an EMBL/GenBank/DDBJ whole genome shotgun (WGS) entry which is preliminary data.</text>
</comment>
<dbReference type="RefSeq" id="WP_345041263.1">
    <property type="nucleotide sequence ID" value="NZ_BAABBA010000010.1"/>
</dbReference>
<dbReference type="PANTHER" id="PTHR33706">
    <property type="entry name" value="MORN VARIANT REPEAT PROTEIN"/>
    <property type="match status" value="1"/>
</dbReference>
<dbReference type="Proteomes" id="UP001499841">
    <property type="component" value="Unassembled WGS sequence"/>
</dbReference>